<dbReference type="GO" id="GO:0016036">
    <property type="term" value="P:cellular response to phosphate starvation"/>
    <property type="evidence" value="ECO:0007669"/>
    <property type="project" value="TreeGrafter"/>
</dbReference>
<dbReference type="Pfam" id="PF00672">
    <property type="entry name" value="HAMP"/>
    <property type="match status" value="1"/>
</dbReference>
<sequence>MRKVSFFRSIHLKFVLIYVLLILVAMQIIGVYFVQGLEKKLVDNFKSSTSDNINLLTYSLGEEMRTYLQSGVPDEADEARYKENIRTILEDNPSTDLHEVRVIDSSGKVIGTSKNDNQGIVGKKTTQTLVKRAHALGTEEEETRRDRKTGNRLWVLATPIKDKDDKVIGIVYSIAEMETVYELMKQINQIFITGTAIALGITAILGILLARTITRPMSDMRKQALALAKGNYSRKVKVYGNDEIGQLAVTFNNLTRKLQDANSTTEGERRKLSSVLAYMTDGVIATDRRGRVILINEPAAKLLDVSRETVLTQPIITLLGLEERYTFDELLEERESVILDYSTNKDPYILRANFSVIQKETGFVNGLITVLHDITEQEKIEEERREFVANVSHELRTPLTTMRSYLEALADGAWKDESLAPSFLSVTQNETERMIRLVNDLLQLSKMDSKDYNLSKGWVNFTKFFDHIIDRFEMTIEEHITFQRDIPSRSYYVDIDEDKITQVLYNIISNAIKYSPEGGKISFRIKEQPEKIVVSISDQGVGIPKNNLSKIFERFYRVDKARARNLGGTGLGLAIAKEMVEAHDGEIWAESKEGKGTTIFFTLPYEQEQEDEWS</sequence>
<evidence type="ECO:0000256" key="4">
    <source>
        <dbReference type="ARBA" id="ARBA00022475"/>
    </source>
</evidence>
<keyword evidence="9 19" id="KW-0418">Kinase</keyword>
<evidence type="ECO:0000313" key="20">
    <source>
        <dbReference type="Proteomes" id="UP000262939"/>
    </source>
</evidence>
<evidence type="ECO:0000256" key="6">
    <source>
        <dbReference type="ARBA" id="ARBA00022679"/>
    </source>
</evidence>
<dbReference type="InterPro" id="IPR049814">
    <property type="entry name" value="Resp_reg_WalK"/>
</dbReference>
<reference evidence="19 20" key="1">
    <citation type="submission" date="2018-08" db="EMBL/GenBank/DDBJ databases">
        <title>Bacillus chawlae sp. nov., Bacillus glennii sp. nov., and Bacillus saganii sp. nov. Isolated from the Vehicle Assembly Building at Kennedy Space Center where the Viking Spacecraft were Assembled.</title>
        <authorList>
            <person name="Seuylemezian A."/>
            <person name="Vaishampayan P."/>
        </authorList>
    </citation>
    <scope>NUCLEOTIDE SEQUENCE [LARGE SCALE GENOMIC DNA]</scope>
    <source>
        <strain evidence="19 20">V44-8</strain>
    </source>
</reference>
<comment type="subcellular location">
    <subcellularLocation>
        <location evidence="2">Cell membrane</location>
        <topology evidence="2">Multi-pass membrane protein</topology>
    </subcellularLocation>
</comment>
<evidence type="ECO:0000256" key="9">
    <source>
        <dbReference type="ARBA" id="ARBA00022777"/>
    </source>
</evidence>
<evidence type="ECO:0000256" key="12">
    <source>
        <dbReference type="ARBA" id="ARBA00023012"/>
    </source>
</evidence>
<keyword evidence="13 14" id="KW-0472">Membrane</keyword>
<dbReference type="Gene3D" id="3.30.565.10">
    <property type="entry name" value="Histidine kinase-like ATPase, C-terminal domain"/>
    <property type="match status" value="1"/>
</dbReference>
<dbReference type="Pfam" id="PF02518">
    <property type="entry name" value="HATPase_c"/>
    <property type="match status" value="1"/>
</dbReference>
<keyword evidence="5" id="KW-0597">Phosphoprotein</keyword>
<dbReference type="AlphaFoldDB" id="A0A372LA91"/>
<dbReference type="Pfam" id="PF00512">
    <property type="entry name" value="HisKA"/>
    <property type="match status" value="1"/>
</dbReference>
<feature type="domain" description="PAC" evidence="17">
    <location>
        <begin position="139"/>
        <end position="189"/>
    </location>
</feature>
<dbReference type="EMBL" id="QVTD01000010">
    <property type="protein sequence ID" value="RFU62487.1"/>
    <property type="molecule type" value="Genomic_DNA"/>
</dbReference>
<keyword evidence="20" id="KW-1185">Reference proteome</keyword>
<dbReference type="InterPro" id="IPR029151">
    <property type="entry name" value="Sensor-like_sf"/>
</dbReference>
<dbReference type="CDD" id="cd00075">
    <property type="entry name" value="HATPase"/>
    <property type="match status" value="1"/>
</dbReference>
<evidence type="ECO:0000256" key="8">
    <source>
        <dbReference type="ARBA" id="ARBA00022741"/>
    </source>
</evidence>
<dbReference type="GO" id="GO:0005524">
    <property type="term" value="F:ATP binding"/>
    <property type="evidence" value="ECO:0007669"/>
    <property type="project" value="UniProtKB-KW"/>
</dbReference>
<evidence type="ECO:0000256" key="10">
    <source>
        <dbReference type="ARBA" id="ARBA00022840"/>
    </source>
</evidence>
<dbReference type="InterPro" id="IPR036890">
    <property type="entry name" value="HATPase_C_sf"/>
</dbReference>
<dbReference type="InterPro" id="IPR000700">
    <property type="entry name" value="PAS-assoc_C"/>
</dbReference>
<protein>
    <recommendedName>
        <fullName evidence="3">histidine kinase</fullName>
        <ecNumber evidence="3">2.7.13.3</ecNumber>
    </recommendedName>
</protein>
<dbReference type="SUPFAM" id="SSF103190">
    <property type="entry name" value="Sensory domain-like"/>
    <property type="match status" value="1"/>
</dbReference>
<evidence type="ECO:0000259" key="16">
    <source>
        <dbReference type="PROSITE" id="PS50112"/>
    </source>
</evidence>
<dbReference type="CDD" id="cd06225">
    <property type="entry name" value="HAMP"/>
    <property type="match status" value="1"/>
</dbReference>
<dbReference type="SMART" id="SM00091">
    <property type="entry name" value="PAS"/>
    <property type="match status" value="1"/>
</dbReference>
<dbReference type="SMART" id="SM00304">
    <property type="entry name" value="HAMP"/>
    <property type="match status" value="1"/>
</dbReference>
<evidence type="ECO:0000313" key="19">
    <source>
        <dbReference type="EMBL" id="RFU62487.1"/>
    </source>
</evidence>
<evidence type="ECO:0000256" key="1">
    <source>
        <dbReference type="ARBA" id="ARBA00000085"/>
    </source>
</evidence>
<gene>
    <name evidence="19" type="primary">walK</name>
    <name evidence="19" type="ORF">D0466_15135</name>
</gene>
<keyword evidence="7 14" id="KW-0812">Transmembrane</keyword>
<dbReference type="InterPro" id="IPR057640">
    <property type="entry name" value="Cache_WalK"/>
</dbReference>
<comment type="caution">
    <text evidence="19">The sequence shown here is derived from an EMBL/GenBank/DDBJ whole genome shotgun (WGS) entry which is preliminary data.</text>
</comment>
<dbReference type="InterPro" id="IPR000014">
    <property type="entry name" value="PAS"/>
</dbReference>
<dbReference type="InterPro" id="IPR005467">
    <property type="entry name" value="His_kinase_dom"/>
</dbReference>
<evidence type="ECO:0000256" key="5">
    <source>
        <dbReference type="ARBA" id="ARBA00022553"/>
    </source>
</evidence>
<dbReference type="InterPro" id="IPR035965">
    <property type="entry name" value="PAS-like_dom_sf"/>
</dbReference>
<dbReference type="GO" id="GO:0004721">
    <property type="term" value="F:phosphoprotein phosphatase activity"/>
    <property type="evidence" value="ECO:0007669"/>
    <property type="project" value="TreeGrafter"/>
</dbReference>
<dbReference type="PANTHER" id="PTHR45453:SF1">
    <property type="entry name" value="PHOSPHATE REGULON SENSOR PROTEIN PHOR"/>
    <property type="match status" value="1"/>
</dbReference>
<evidence type="ECO:0000256" key="7">
    <source>
        <dbReference type="ARBA" id="ARBA00022692"/>
    </source>
</evidence>
<evidence type="ECO:0000256" key="3">
    <source>
        <dbReference type="ARBA" id="ARBA00012438"/>
    </source>
</evidence>
<dbReference type="EC" id="2.7.13.3" evidence="3"/>
<dbReference type="Gene3D" id="1.10.287.130">
    <property type="match status" value="1"/>
</dbReference>
<evidence type="ECO:0000259" key="17">
    <source>
        <dbReference type="PROSITE" id="PS50113"/>
    </source>
</evidence>
<dbReference type="CDD" id="cd00082">
    <property type="entry name" value="HisKA"/>
    <property type="match status" value="1"/>
</dbReference>
<dbReference type="FunFam" id="1.10.287.130:FF:000001">
    <property type="entry name" value="Two-component sensor histidine kinase"/>
    <property type="match status" value="1"/>
</dbReference>
<feature type="transmembrane region" description="Helical" evidence="14">
    <location>
        <begin position="12"/>
        <end position="34"/>
    </location>
</feature>
<dbReference type="SUPFAM" id="SSF55785">
    <property type="entry name" value="PYP-like sensor domain (PAS domain)"/>
    <property type="match status" value="1"/>
</dbReference>
<dbReference type="InterPro" id="IPR004358">
    <property type="entry name" value="Sig_transdc_His_kin-like_C"/>
</dbReference>
<dbReference type="InterPro" id="IPR036097">
    <property type="entry name" value="HisK_dim/P_sf"/>
</dbReference>
<keyword evidence="6" id="KW-0808">Transferase</keyword>
<dbReference type="PRINTS" id="PR00344">
    <property type="entry name" value="BCTRLSENSOR"/>
</dbReference>
<dbReference type="InterPro" id="IPR003594">
    <property type="entry name" value="HATPase_dom"/>
</dbReference>
<dbReference type="SUPFAM" id="SSF47384">
    <property type="entry name" value="Homodimeric domain of signal transducing histidine kinase"/>
    <property type="match status" value="1"/>
</dbReference>
<dbReference type="Pfam" id="PF23846">
    <property type="entry name" value="Cache_WalK"/>
    <property type="match status" value="1"/>
</dbReference>
<keyword evidence="10" id="KW-0067">ATP-binding</keyword>
<dbReference type="RefSeq" id="WP_117323383.1">
    <property type="nucleotide sequence ID" value="NZ_QVTD01000010.1"/>
</dbReference>
<dbReference type="SUPFAM" id="SSF158472">
    <property type="entry name" value="HAMP domain-like"/>
    <property type="match status" value="1"/>
</dbReference>
<feature type="transmembrane region" description="Helical" evidence="14">
    <location>
        <begin position="190"/>
        <end position="213"/>
    </location>
</feature>
<feature type="domain" description="PAC" evidence="17">
    <location>
        <begin position="332"/>
        <end position="386"/>
    </location>
</feature>
<keyword evidence="11 14" id="KW-1133">Transmembrane helix</keyword>
<dbReference type="CDD" id="cd18773">
    <property type="entry name" value="PDC1_HK_sensor"/>
    <property type="match status" value="1"/>
</dbReference>
<dbReference type="PROSITE" id="PS50885">
    <property type="entry name" value="HAMP"/>
    <property type="match status" value="1"/>
</dbReference>
<evidence type="ECO:0000256" key="13">
    <source>
        <dbReference type="ARBA" id="ARBA00023136"/>
    </source>
</evidence>
<keyword evidence="12" id="KW-0902">Two-component regulatory system</keyword>
<dbReference type="Gene3D" id="3.30.450.20">
    <property type="entry name" value="PAS domain"/>
    <property type="match status" value="2"/>
</dbReference>
<organism evidence="19 20">
    <name type="scientific">Peribacillus glennii</name>
    <dbReference type="NCBI Taxonomy" id="2303991"/>
    <lineage>
        <taxon>Bacteria</taxon>
        <taxon>Bacillati</taxon>
        <taxon>Bacillota</taxon>
        <taxon>Bacilli</taxon>
        <taxon>Bacillales</taxon>
        <taxon>Bacillaceae</taxon>
        <taxon>Peribacillus</taxon>
    </lineage>
</organism>
<dbReference type="CDD" id="cd00130">
    <property type="entry name" value="PAS"/>
    <property type="match status" value="1"/>
</dbReference>
<dbReference type="FunFam" id="3.30.565.10:FF:000006">
    <property type="entry name" value="Sensor histidine kinase WalK"/>
    <property type="match status" value="1"/>
</dbReference>
<dbReference type="OrthoDB" id="9813151at2"/>
<feature type="domain" description="HAMP" evidence="18">
    <location>
        <begin position="211"/>
        <end position="263"/>
    </location>
</feature>
<dbReference type="PROSITE" id="PS50113">
    <property type="entry name" value="PAC"/>
    <property type="match status" value="2"/>
</dbReference>
<comment type="catalytic activity">
    <reaction evidence="1">
        <text>ATP + protein L-histidine = ADP + protein N-phospho-L-histidine.</text>
        <dbReference type="EC" id="2.7.13.3"/>
    </reaction>
</comment>
<dbReference type="NCBIfam" id="TIGR00229">
    <property type="entry name" value="sensory_box"/>
    <property type="match status" value="1"/>
</dbReference>
<keyword evidence="8" id="KW-0547">Nucleotide-binding</keyword>
<dbReference type="SUPFAM" id="SSF55874">
    <property type="entry name" value="ATPase domain of HSP90 chaperone/DNA topoisomerase II/histidine kinase"/>
    <property type="match status" value="1"/>
</dbReference>
<dbReference type="PROSITE" id="PS50112">
    <property type="entry name" value="PAS"/>
    <property type="match status" value="1"/>
</dbReference>
<feature type="domain" description="Histidine kinase" evidence="15">
    <location>
        <begin position="390"/>
        <end position="607"/>
    </location>
</feature>
<dbReference type="PANTHER" id="PTHR45453">
    <property type="entry name" value="PHOSPHATE REGULON SENSOR PROTEIN PHOR"/>
    <property type="match status" value="1"/>
</dbReference>
<dbReference type="SMART" id="SM00388">
    <property type="entry name" value="HisKA"/>
    <property type="match status" value="1"/>
</dbReference>
<evidence type="ECO:0000259" key="18">
    <source>
        <dbReference type="PROSITE" id="PS50885"/>
    </source>
</evidence>
<proteinExistence type="predicted"/>
<dbReference type="Pfam" id="PF13426">
    <property type="entry name" value="PAS_9"/>
    <property type="match status" value="1"/>
</dbReference>
<dbReference type="InterPro" id="IPR003661">
    <property type="entry name" value="HisK_dim/P_dom"/>
</dbReference>
<dbReference type="Gene3D" id="1.10.8.500">
    <property type="entry name" value="HAMP domain in histidine kinase"/>
    <property type="match status" value="1"/>
</dbReference>
<dbReference type="GO" id="GO:0000155">
    <property type="term" value="F:phosphorelay sensor kinase activity"/>
    <property type="evidence" value="ECO:0007669"/>
    <property type="project" value="InterPro"/>
</dbReference>
<dbReference type="InterPro" id="IPR050351">
    <property type="entry name" value="BphY/WalK/GraS-like"/>
</dbReference>
<evidence type="ECO:0000256" key="14">
    <source>
        <dbReference type="SAM" id="Phobius"/>
    </source>
</evidence>
<evidence type="ECO:0000256" key="11">
    <source>
        <dbReference type="ARBA" id="ARBA00022989"/>
    </source>
</evidence>
<keyword evidence="4" id="KW-1003">Cell membrane</keyword>
<name>A0A372LA91_9BACI</name>
<dbReference type="Proteomes" id="UP000262939">
    <property type="component" value="Unassembled WGS sequence"/>
</dbReference>
<accession>A0A372LA91</accession>
<dbReference type="GO" id="GO:0005886">
    <property type="term" value="C:plasma membrane"/>
    <property type="evidence" value="ECO:0007669"/>
    <property type="project" value="UniProtKB-SubCell"/>
</dbReference>
<dbReference type="InterPro" id="IPR003660">
    <property type="entry name" value="HAMP_dom"/>
</dbReference>
<dbReference type="PROSITE" id="PS50109">
    <property type="entry name" value="HIS_KIN"/>
    <property type="match status" value="1"/>
</dbReference>
<dbReference type="SMART" id="SM00387">
    <property type="entry name" value="HATPase_c"/>
    <property type="match status" value="1"/>
</dbReference>
<dbReference type="NCBIfam" id="NF033092">
    <property type="entry name" value="HK_WalK"/>
    <property type="match status" value="1"/>
</dbReference>
<evidence type="ECO:0000259" key="15">
    <source>
        <dbReference type="PROSITE" id="PS50109"/>
    </source>
</evidence>
<feature type="domain" description="PAS" evidence="16">
    <location>
        <begin position="268"/>
        <end position="333"/>
    </location>
</feature>
<evidence type="ECO:0000256" key="2">
    <source>
        <dbReference type="ARBA" id="ARBA00004651"/>
    </source>
</evidence>